<dbReference type="RefSeq" id="WP_170208828.1">
    <property type="nucleotide sequence ID" value="NZ_RBKT01000001.1"/>
</dbReference>
<protein>
    <submittedName>
        <fullName evidence="2">Condensation domain-containing protein</fullName>
    </submittedName>
</protein>
<proteinExistence type="predicted"/>
<organism evidence="2 3">
    <name type="scientific">Micromonospora pisi</name>
    <dbReference type="NCBI Taxonomy" id="589240"/>
    <lineage>
        <taxon>Bacteria</taxon>
        <taxon>Bacillati</taxon>
        <taxon>Actinomycetota</taxon>
        <taxon>Actinomycetes</taxon>
        <taxon>Micromonosporales</taxon>
        <taxon>Micromonosporaceae</taxon>
        <taxon>Micromonospora</taxon>
    </lineage>
</organism>
<dbReference type="Pfam" id="PF00668">
    <property type="entry name" value="Condensation"/>
    <property type="match status" value="1"/>
</dbReference>
<dbReference type="InterPro" id="IPR001242">
    <property type="entry name" value="Condensation_dom"/>
</dbReference>
<sequence>MTSETLPVEFRAGERWSGPLTWGQLAIWDVVRWLPPGDASLNLLRVCDVPAGRTTGEVADALRRLVERHEVLRTRFTRPENPEPRQTVEPHGRLDVALVETDGRAREGVMDELVSRLRSRPFDLAAELPLRAAVVTADNAPVAVVLVFNHMAVDGYSVEIVGRDLRLLLTDGGDLPLRALQPRGRIAYEASDPARRRARQALEYWADGIRELPGALLAPDPGPERRQWARITSGALRLALRELANRHRMSLSMLVQALTGLLLGFYRHESRVGIRLIVATRFTAETRDYVGAFNQNGLLRLSLGAEPLAEFLGRARMASMRAYQYCECDPLLLEERIEAICAERGFGAGAYCFFNDVRSFDEVRSGDRGAVGGGHDGEGGPDLLGRIETARQRTRVTALDRDGRQKDAKFFLFLNTLVGEARLTLATDGRFLAPGSAQTFLADLEWLAIEAVSHDRTLPELAAAWSRRQR</sequence>
<evidence type="ECO:0000259" key="1">
    <source>
        <dbReference type="Pfam" id="PF00668"/>
    </source>
</evidence>
<name>A0A495JXE4_9ACTN</name>
<dbReference type="PANTHER" id="PTHR45527:SF1">
    <property type="entry name" value="FATTY ACID SYNTHASE"/>
    <property type="match status" value="1"/>
</dbReference>
<keyword evidence="3" id="KW-1185">Reference proteome</keyword>
<dbReference type="GO" id="GO:0005829">
    <property type="term" value="C:cytosol"/>
    <property type="evidence" value="ECO:0007669"/>
    <property type="project" value="TreeGrafter"/>
</dbReference>
<feature type="domain" description="Condensation" evidence="1">
    <location>
        <begin position="58"/>
        <end position="324"/>
    </location>
</feature>
<dbReference type="AlphaFoldDB" id="A0A495JXE4"/>
<dbReference type="GO" id="GO:0008610">
    <property type="term" value="P:lipid biosynthetic process"/>
    <property type="evidence" value="ECO:0007669"/>
    <property type="project" value="UniProtKB-ARBA"/>
</dbReference>
<gene>
    <name evidence="2" type="ORF">BDK92_7422</name>
</gene>
<accession>A0A495JXE4</accession>
<reference evidence="2 3" key="1">
    <citation type="submission" date="2018-10" db="EMBL/GenBank/DDBJ databases">
        <title>Sequencing the genomes of 1000 actinobacteria strains.</title>
        <authorList>
            <person name="Klenk H.-P."/>
        </authorList>
    </citation>
    <scope>NUCLEOTIDE SEQUENCE [LARGE SCALE GENOMIC DNA]</scope>
    <source>
        <strain evidence="2 3">DSM 45175</strain>
    </source>
</reference>
<dbReference type="GO" id="GO:0009239">
    <property type="term" value="P:enterobactin biosynthetic process"/>
    <property type="evidence" value="ECO:0007669"/>
    <property type="project" value="TreeGrafter"/>
</dbReference>
<dbReference type="GO" id="GO:0009366">
    <property type="term" value="C:enterobactin synthetase complex"/>
    <property type="evidence" value="ECO:0007669"/>
    <property type="project" value="TreeGrafter"/>
</dbReference>
<dbReference type="GO" id="GO:0043041">
    <property type="term" value="P:amino acid activation for nonribosomal peptide biosynthetic process"/>
    <property type="evidence" value="ECO:0007669"/>
    <property type="project" value="TreeGrafter"/>
</dbReference>
<evidence type="ECO:0000313" key="3">
    <source>
        <dbReference type="Proteomes" id="UP000277671"/>
    </source>
</evidence>
<dbReference type="Gene3D" id="3.30.559.30">
    <property type="entry name" value="Nonribosomal peptide synthetase, condensation domain"/>
    <property type="match status" value="1"/>
</dbReference>
<dbReference type="InterPro" id="IPR023213">
    <property type="entry name" value="CAT-like_dom_sf"/>
</dbReference>
<evidence type="ECO:0000313" key="2">
    <source>
        <dbReference type="EMBL" id="RKR92934.1"/>
    </source>
</evidence>
<comment type="caution">
    <text evidence="2">The sequence shown here is derived from an EMBL/GenBank/DDBJ whole genome shotgun (WGS) entry which is preliminary data.</text>
</comment>
<dbReference type="Gene3D" id="3.30.559.10">
    <property type="entry name" value="Chloramphenicol acetyltransferase-like domain"/>
    <property type="match status" value="1"/>
</dbReference>
<dbReference type="PANTHER" id="PTHR45527">
    <property type="entry name" value="NONRIBOSOMAL PEPTIDE SYNTHETASE"/>
    <property type="match status" value="1"/>
</dbReference>
<dbReference type="GO" id="GO:0047527">
    <property type="term" value="F:2,3-dihydroxybenzoate-serine ligase activity"/>
    <property type="evidence" value="ECO:0007669"/>
    <property type="project" value="TreeGrafter"/>
</dbReference>
<dbReference type="GO" id="GO:0031177">
    <property type="term" value="F:phosphopantetheine binding"/>
    <property type="evidence" value="ECO:0007669"/>
    <property type="project" value="TreeGrafter"/>
</dbReference>
<dbReference type="EMBL" id="RBKT01000001">
    <property type="protein sequence ID" value="RKR92934.1"/>
    <property type="molecule type" value="Genomic_DNA"/>
</dbReference>
<dbReference type="Proteomes" id="UP000277671">
    <property type="component" value="Unassembled WGS sequence"/>
</dbReference>
<dbReference type="SUPFAM" id="SSF52777">
    <property type="entry name" value="CoA-dependent acyltransferases"/>
    <property type="match status" value="2"/>
</dbReference>